<feature type="compositionally biased region" description="Basic and acidic residues" evidence="2">
    <location>
        <begin position="66"/>
        <end position="77"/>
    </location>
</feature>
<evidence type="ECO:0000259" key="3">
    <source>
        <dbReference type="Pfam" id="PF01051"/>
    </source>
</evidence>
<feature type="region of interest" description="Disordered" evidence="2">
    <location>
        <begin position="66"/>
        <end position="89"/>
    </location>
</feature>
<evidence type="ECO:0000313" key="5">
    <source>
        <dbReference type="Proteomes" id="UP000007885"/>
    </source>
</evidence>
<evidence type="ECO:0000256" key="2">
    <source>
        <dbReference type="SAM" id="MobiDB-lite"/>
    </source>
</evidence>
<accession>A0ABC7ZIV1</accession>
<dbReference type="Pfam" id="PF01051">
    <property type="entry name" value="Rep3_N"/>
    <property type="match status" value="1"/>
</dbReference>
<dbReference type="SUPFAM" id="SSF46785">
    <property type="entry name" value="Winged helix' DNA-binding domain"/>
    <property type="match status" value="1"/>
</dbReference>
<dbReference type="InterPro" id="IPR000525">
    <property type="entry name" value="Initiator_Rep_WH1"/>
</dbReference>
<reference evidence="4 5" key="1">
    <citation type="submission" date="2011-07" db="EMBL/GenBank/DDBJ databases">
        <authorList>
            <person name="Bertoli M.T."/>
            <person name="Kersulyte D."/>
            <person name="Pascasio M.A."/>
            <person name="Berg D.E."/>
        </authorList>
    </citation>
    <scope>NUCLEOTIDE SEQUENCE [LARGE SCALE GENOMIC DNA]</scope>
    <source>
        <strain evidence="4 5">ELS37</strain>
        <plasmid evidence="4 5">pHPELS37</plasmid>
    </source>
</reference>
<geneLocation type="plasmid" evidence="4 5">
    <name>pHPELS37</name>
</geneLocation>
<protein>
    <submittedName>
        <fullName evidence="4">Replication initiation protein A</fullName>
    </submittedName>
</protein>
<feature type="domain" description="Initiator Rep protein WH1" evidence="3">
    <location>
        <begin position="103"/>
        <end position="261"/>
    </location>
</feature>
<dbReference type="AlphaFoldDB" id="A0ABC7ZIV1"/>
<dbReference type="RefSeq" id="WP_001132150.1">
    <property type="nucleotide sequence ID" value="NC_017064.1"/>
</dbReference>
<comment type="similarity">
    <text evidence="1">Belongs to the initiator RepB protein family.</text>
</comment>
<dbReference type="InterPro" id="IPR036390">
    <property type="entry name" value="WH_DNA-bd_sf"/>
</dbReference>
<name>A0ABC7ZIV1_HELPX</name>
<dbReference type="InterPro" id="IPR036388">
    <property type="entry name" value="WH-like_DNA-bd_sf"/>
</dbReference>
<proteinExistence type="inferred from homology"/>
<evidence type="ECO:0000256" key="1">
    <source>
        <dbReference type="ARBA" id="ARBA00038283"/>
    </source>
</evidence>
<dbReference type="KEGG" id="hpe:HPELS_08394"/>
<dbReference type="Pfam" id="PF21205">
    <property type="entry name" value="Rep3_C"/>
    <property type="match status" value="1"/>
</dbReference>
<evidence type="ECO:0000313" key="4">
    <source>
        <dbReference type="EMBL" id="AFF21163.1"/>
    </source>
</evidence>
<dbReference type="Proteomes" id="UP000007885">
    <property type="component" value="Plasmid pHPELS37"/>
</dbReference>
<dbReference type="EMBL" id="CP002954">
    <property type="protein sequence ID" value="AFF21163.1"/>
    <property type="molecule type" value="Genomic_DNA"/>
</dbReference>
<organism evidence="4 5">
    <name type="scientific">Helicobacter pylori ELS37</name>
    <dbReference type="NCBI Taxonomy" id="1055527"/>
    <lineage>
        <taxon>Bacteria</taxon>
        <taxon>Pseudomonadati</taxon>
        <taxon>Campylobacterota</taxon>
        <taxon>Epsilonproteobacteria</taxon>
        <taxon>Campylobacterales</taxon>
        <taxon>Helicobacteraceae</taxon>
        <taxon>Helicobacter</taxon>
    </lineage>
</organism>
<sequence length="547" mass="64833">MPMNTNFKQLRKQELELRKLLEELDTLPQTPQIKLQKQKIQTYIDKITPSILSGFNQKFKEITEKLPNEFEKEKPTPTKEPQTTPTPCKDLVVSTPKDNTYTTYHNNANKVNLGKLSEREANLLFAIFQRLKDQGNTLIRFEPQDLKRMIMVKSNLTNRQLLQVLKNLLDNISGANFWIIREHVENGEIYEDHTSYMLFKQFEIRIHKPTQTIEYLDVQLNDSYQYLLNNLGMGGQYTSFKLLEFQRVRGKYAKTLYRLLKQYKSTGILSVEWTQFRELLDIPKDYKMENIDQKVLNPSLKELRKIYPFEHLSYKKERKSHDKRKVTHIDFYFEQLPEGENKKQKQADKQRAKRDIKLVAWDIKRQGMLKRSKETLEVREMDLKSLMGSLFENPNGVILKVENITKEKNKFFMHVSYPNRKNPPQKIPVSDKRYALELLYVSGGYTFKKDNLLQEIETFTPSIHPITNEPIKEFAQYIGKTINITNFNVDQCPEGINNYLKITRIVKLNDNRICVSVQDVDKPDKLLNPFIAKDEKHLKNWFKKYYR</sequence>
<keyword evidence="4" id="KW-0614">Plasmid</keyword>
<dbReference type="Gene3D" id="1.10.10.10">
    <property type="entry name" value="Winged helix-like DNA-binding domain superfamily/Winged helix DNA-binding domain"/>
    <property type="match status" value="1"/>
</dbReference>
<gene>
    <name evidence="4" type="ORF">HPELS_08394</name>
</gene>